<comment type="caution">
    <text evidence="1">The sequence shown here is derived from an EMBL/GenBank/DDBJ whole genome shotgun (WGS) entry which is preliminary data.</text>
</comment>
<dbReference type="PANTHER" id="PTHR36773">
    <property type="entry name" value="EXPRESSED PROTEIN"/>
    <property type="match status" value="1"/>
</dbReference>
<reference evidence="2" key="1">
    <citation type="submission" date="2016-04" db="EMBL/GenBank/DDBJ databases">
        <title>Cephalotus genome sequencing.</title>
        <authorList>
            <person name="Fukushima K."/>
            <person name="Hasebe M."/>
            <person name="Fang X."/>
        </authorList>
    </citation>
    <scope>NUCLEOTIDE SEQUENCE [LARGE SCALE GENOMIC DNA]</scope>
    <source>
        <strain evidence="2">cv. St1</strain>
    </source>
</reference>
<dbReference type="Proteomes" id="UP000187406">
    <property type="component" value="Unassembled WGS sequence"/>
</dbReference>
<gene>
    <name evidence="1" type="ORF">CFOL_v3_32976</name>
</gene>
<dbReference type="GO" id="GO:0009536">
    <property type="term" value="C:plastid"/>
    <property type="evidence" value="ECO:0007669"/>
    <property type="project" value="TreeGrafter"/>
</dbReference>
<proteinExistence type="predicted"/>
<dbReference type="AlphaFoldDB" id="A0A1Q3DAT7"/>
<dbReference type="FunCoup" id="A0A1Q3DAT7">
    <property type="interactions" value="788"/>
</dbReference>
<keyword evidence="2" id="KW-1185">Reference proteome</keyword>
<name>A0A1Q3DAT7_CEPFO</name>
<dbReference type="EMBL" id="BDDD01005586">
    <property type="protein sequence ID" value="GAV89562.1"/>
    <property type="molecule type" value="Genomic_DNA"/>
</dbReference>
<dbReference type="InParanoid" id="A0A1Q3DAT7"/>
<dbReference type="PANTHER" id="PTHR36773:SF1">
    <property type="entry name" value="EXPRESSED PROTEIN"/>
    <property type="match status" value="1"/>
</dbReference>
<organism evidence="1 2">
    <name type="scientific">Cephalotus follicularis</name>
    <name type="common">Albany pitcher plant</name>
    <dbReference type="NCBI Taxonomy" id="3775"/>
    <lineage>
        <taxon>Eukaryota</taxon>
        <taxon>Viridiplantae</taxon>
        <taxon>Streptophyta</taxon>
        <taxon>Embryophyta</taxon>
        <taxon>Tracheophyta</taxon>
        <taxon>Spermatophyta</taxon>
        <taxon>Magnoliopsida</taxon>
        <taxon>eudicotyledons</taxon>
        <taxon>Gunneridae</taxon>
        <taxon>Pentapetalae</taxon>
        <taxon>rosids</taxon>
        <taxon>fabids</taxon>
        <taxon>Oxalidales</taxon>
        <taxon>Cephalotaceae</taxon>
        <taxon>Cephalotus</taxon>
    </lineage>
</organism>
<accession>A0A1Q3DAT7</accession>
<evidence type="ECO:0000313" key="2">
    <source>
        <dbReference type="Proteomes" id="UP000187406"/>
    </source>
</evidence>
<dbReference type="STRING" id="3775.A0A1Q3DAT7"/>
<evidence type="ECO:0000313" key="1">
    <source>
        <dbReference type="EMBL" id="GAV89562.1"/>
    </source>
</evidence>
<protein>
    <submittedName>
        <fullName evidence="1">Uncharacterized protein</fullName>
    </submittedName>
</protein>
<sequence>MDSSSTPPNLDEYSASTTTIKFNPPLPLLRGPTLAGPHDRWESGPYVLAFKNPQSWASAYRFCQSRITHQCEEGARIGCAINASNKCKPPWWLHLIARSPPDLKDREGCEARETECCLAAAKDKCSGFAKEKCEKPFKYARIAVGEEEVWKLVGFVSVPERSEFVSLVGLDLFGFGVTNYRAYQLLASKAKVRFCLGSL</sequence>
<dbReference type="OrthoDB" id="1928518at2759"/>